<comment type="caution">
    <text evidence="1">The sequence shown here is derived from an EMBL/GenBank/DDBJ whole genome shotgun (WGS) entry which is preliminary data.</text>
</comment>
<dbReference type="Proteomes" id="UP000262538">
    <property type="component" value="Unassembled WGS sequence"/>
</dbReference>
<organism evidence="1 2">
    <name type="scientific">Microbispora triticiradicis</name>
    <dbReference type="NCBI Taxonomy" id="2200763"/>
    <lineage>
        <taxon>Bacteria</taxon>
        <taxon>Bacillati</taxon>
        <taxon>Actinomycetota</taxon>
        <taxon>Actinomycetes</taxon>
        <taxon>Streptosporangiales</taxon>
        <taxon>Streptosporangiaceae</taxon>
        <taxon>Microbispora</taxon>
    </lineage>
</organism>
<reference evidence="1 2" key="1">
    <citation type="submission" date="2018-08" db="EMBL/GenBank/DDBJ databases">
        <title>Microbispora. triticiradicis sp. nov., a novel actinomycete isolated from the root of wheat (Triticum aestivum L.)).</title>
        <authorList>
            <person name="Han C."/>
        </authorList>
    </citation>
    <scope>NUCLEOTIDE SEQUENCE [LARGE SCALE GENOMIC DNA]</scope>
    <source>
        <strain evidence="1 2">NEAU-HRDPA2-9</strain>
    </source>
</reference>
<proteinExistence type="predicted"/>
<protein>
    <submittedName>
        <fullName evidence="1">Uncharacterized protein</fullName>
    </submittedName>
</protein>
<dbReference type="EMBL" id="QFZU02000031">
    <property type="protein sequence ID" value="RGA05608.1"/>
    <property type="molecule type" value="Genomic_DNA"/>
</dbReference>
<name>A0ABX9LPY6_9ACTN</name>
<evidence type="ECO:0000313" key="2">
    <source>
        <dbReference type="Proteomes" id="UP000262538"/>
    </source>
</evidence>
<accession>A0ABX9LPY6</accession>
<evidence type="ECO:0000313" key="1">
    <source>
        <dbReference type="EMBL" id="RGA05608.1"/>
    </source>
</evidence>
<sequence length="107" mass="11612">MLALLGAQGAAEAPRARSAAWTTPRAVAAHHARATLRRDLDGFTACRFLEADDGAEGWCRRCGCAGRPRDTVTRELAHEPLGKLGRTLSKRAADVLAYFNRRPVILS</sequence>
<gene>
    <name evidence="1" type="ORF">DI270_007840</name>
</gene>
<keyword evidence="2" id="KW-1185">Reference proteome</keyword>